<gene>
    <name evidence="1" type="ORF">Sradi_3813900</name>
</gene>
<dbReference type="EMBL" id="JACGWJ010000016">
    <property type="protein sequence ID" value="KAL0361294.1"/>
    <property type="molecule type" value="Genomic_DNA"/>
</dbReference>
<accession>A0AAW2Q0S3</accession>
<comment type="caution">
    <text evidence="1">The sequence shown here is derived from an EMBL/GenBank/DDBJ whole genome shotgun (WGS) entry which is preliminary data.</text>
</comment>
<organism evidence="1">
    <name type="scientific">Sesamum radiatum</name>
    <name type="common">Black benniseed</name>
    <dbReference type="NCBI Taxonomy" id="300843"/>
    <lineage>
        <taxon>Eukaryota</taxon>
        <taxon>Viridiplantae</taxon>
        <taxon>Streptophyta</taxon>
        <taxon>Embryophyta</taxon>
        <taxon>Tracheophyta</taxon>
        <taxon>Spermatophyta</taxon>
        <taxon>Magnoliopsida</taxon>
        <taxon>eudicotyledons</taxon>
        <taxon>Gunneridae</taxon>
        <taxon>Pentapetalae</taxon>
        <taxon>asterids</taxon>
        <taxon>lamiids</taxon>
        <taxon>Lamiales</taxon>
        <taxon>Pedaliaceae</taxon>
        <taxon>Sesamum</taxon>
    </lineage>
</organism>
<evidence type="ECO:0000313" key="1">
    <source>
        <dbReference type="EMBL" id="KAL0361294.1"/>
    </source>
</evidence>
<protein>
    <submittedName>
        <fullName evidence="1">Uncharacterized protein</fullName>
    </submittedName>
</protein>
<dbReference type="AlphaFoldDB" id="A0AAW2Q0S3"/>
<reference evidence="1" key="2">
    <citation type="journal article" date="2024" name="Plant">
        <title>Genomic evolution and insights into agronomic trait innovations of Sesamum species.</title>
        <authorList>
            <person name="Miao H."/>
            <person name="Wang L."/>
            <person name="Qu L."/>
            <person name="Liu H."/>
            <person name="Sun Y."/>
            <person name="Le M."/>
            <person name="Wang Q."/>
            <person name="Wei S."/>
            <person name="Zheng Y."/>
            <person name="Lin W."/>
            <person name="Duan Y."/>
            <person name="Cao H."/>
            <person name="Xiong S."/>
            <person name="Wang X."/>
            <person name="Wei L."/>
            <person name="Li C."/>
            <person name="Ma Q."/>
            <person name="Ju M."/>
            <person name="Zhao R."/>
            <person name="Li G."/>
            <person name="Mu C."/>
            <person name="Tian Q."/>
            <person name="Mei H."/>
            <person name="Zhang T."/>
            <person name="Gao T."/>
            <person name="Zhang H."/>
        </authorList>
    </citation>
    <scope>NUCLEOTIDE SEQUENCE</scope>
    <source>
        <strain evidence="1">G02</strain>
    </source>
</reference>
<name>A0AAW2Q0S3_SESRA</name>
<proteinExistence type="predicted"/>
<reference evidence="1" key="1">
    <citation type="submission" date="2020-06" db="EMBL/GenBank/DDBJ databases">
        <authorList>
            <person name="Li T."/>
            <person name="Hu X."/>
            <person name="Zhang T."/>
            <person name="Song X."/>
            <person name="Zhang H."/>
            <person name="Dai N."/>
            <person name="Sheng W."/>
            <person name="Hou X."/>
            <person name="Wei L."/>
        </authorList>
    </citation>
    <scope>NUCLEOTIDE SEQUENCE</scope>
    <source>
        <strain evidence="1">G02</strain>
        <tissue evidence="1">Leaf</tissue>
    </source>
</reference>
<sequence>MKNLHKNEHDICAIDSINTPDTDNVNLVKCVDLKDNCIEHSNGNNLQGMKEEHKEATNFVDTGHGPNRKKRWRNQAYGNGGLYKEHTEARDEFHIKKKKFKDGDKRHHKNKGPIKVDWQRIKYYREGTLPPPMEHPCCHILEAPIIKLTTLKKCSMGGNPCSLQFLSLFIFCFSHSQ</sequence>